<dbReference type="Proteomes" id="UP001597063">
    <property type="component" value="Unassembled WGS sequence"/>
</dbReference>
<feature type="domain" description="LamG-like jellyroll fold" evidence="3">
    <location>
        <begin position="67"/>
        <end position="201"/>
    </location>
</feature>
<evidence type="ECO:0000256" key="1">
    <source>
        <dbReference type="ARBA" id="ARBA00022729"/>
    </source>
</evidence>
<keyword evidence="2" id="KW-1015">Disulfide bond</keyword>
<reference evidence="5" key="1">
    <citation type="journal article" date="2019" name="Int. J. Syst. Evol. Microbiol.">
        <title>The Global Catalogue of Microorganisms (GCM) 10K type strain sequencing project: providing services to taxonomists for standard genome sequencing and annotation.</title>
        <authorList>
            <consortium name="The Broad Institute Genomics Platform"/>
            <consortium name="The Broad Institute Genome Sequencing Center for Infectious Disease"/>
            <person name="Wu L."/>
            <person name="Ma J."/>
        </authorList>
    </citation>
    <scope>NUCLEOTIDE SEQUENCE [LARGE SCALE GENOMIC DNA]</scope>
    <source>
        <strain evidence="5">JCM 9371</strain>
    </source>
</reference>
<dbReference type="PANTHER" id="PTHR42535:SF2">
    <property type="entry name" value="CHROMOSOME UNDETERMINED SCAFFOLD_146, WHOLE GENOME SHOTGUN SEQUENCE"/>
    <property type="match status" value="1"/>
</dbReference>
<protein>
    <submittedName>
        <fullName evidence="4">LamG domain-containing protein</fullName>
    </submittedName>
</protein>
<name>A0ABW2XCJ9_9ACTN</name>
<evidence type="ECO:0000259" key="3">
    <source>
        <dbReference type="SMART" id="SM00560"/>
    </source>
</evidence>
<dbReference type="SMART" id="SM00560">
    <property type="entry name" value="LamGL"/>
    <property type="match status" value="1"/>
</dbReference>
<dbReference type="PANTHER" id="PTHR42535">
    <property type="entry name" value="OOKINETE PROTEIN, PUTATIVE-RELATED"/>
    <property type="match status" value="1"/>
</dbReference>
<proteinExistence type="predicted"/>
<dbReference type="SUPFAM" id="SSF49899">
    <property type="entry name" value="Concanavalin A-like lectins/glucanases"/>
    <property type="match status" value="1"/>
</dbReference>
<keyword evidence="5" id="KW-1185">Reference proteome</keyword>
<organism evidence="4 5">
    <name type="scientific">Actinomadura fibrosa</name>
    <dbReference type="NCBI Taxonomy" id="111802"/>
    <lineage>
        <taxon>Bacteria</taxon>
        <taxon>Bacillati</taxon>
        <taxon>Actinomycetota</taxon>
        <taxon>Actinomycetes</taxon>
        <taxon>Streptosporangiales</taxon>
        <taxon>Thermomonosporaceae</taxon>
        <taxon>Actinomadura</taxon>
    </lineage>
</organism>
<evidence type="ECO:0000313" key="5">
    <source>
        <dbReference type="Proteomes" id="UP001597063"/>
    </source>
</evidence>
<dbReference type="RefSeq" id="WP_165502736.1">
    <property type="nucleotide sequence ID" value="NZ_CAACUY010000014.1"/>
</dbReference>
<accession>A0ABW2XCJ9</accession>
<dbReference type="Pfam" id="PF13385">
    <property type="entry name" value="Laminin_G_3"/>
    <property type="match status" value="1"/>
</dbReference>
<sequence>MLIAHWTFDVETVEGRRVSDATGGGPAAELNETAEIVPGRAGEALALSAGARAVIPATPGLVLSEVFGFSLAFSVQVTEEPTGEWRSLAYKPVAEHDARGLGLWLYPDAMRLRVQLFTIKGPDYADSRARLKLGEWAHVAFVVNGDGMFLYVNGKLDVAVPLEHAVITTAGPLYLGSEPTKPGFGGLMDDVRVYASALDPEAVRELATSEAAPSRDEEAG</sequence>
<dbReference type="EMBL" id="JBHTGP010000003">
    <property type="protein sequence ID" value="MFD0684197.1"/>
    <property type="molecule type" value="Genomic_DNA"/>
</dbReference>
<dbReference type="InterPro" id="IPR006558">
    <property type="entry name" value="LamG-like"/>
</dbReference>
<evidence type="ECO:0000313" key="4">
    <source>
        <dbReference type="EMBL" id="MFD0684197.1"/>
    </source>
</evidence>
<comment type="caution">
    <text evidence="4">The sequence shown here is derived from an EMBL/GenBank/DDBJ whole genome shotgun (WGS) entry which is preliminary data.</text>
</comment>
<gene>
    <name evidence="4" type="ORF">ACFQZM_06805</name>
</gene>
<evidence type="ECO:0000256" key="2">
    <source>
        <dbReference type="ARBA" id="ARBA00023157"/>
    </source>
</evidence>
<dbReference type="InterPro" id="IPR013320">
    <property type="entry name" value="ConA-like_dom_sf"/>
</dbReference>
<keyword evidence="1" id="KW-0732">Signal</keyword>
<dbReference type="Gene3D" id="2.60.120.200">
    <property type="match status" value="1"/>
</dbReference>